<feature type="domain" description="N-acetyltransferase" evidence="10">
    <location>
        <begin position="20"/>
        <end position="165"/>
    </location>
</feature>
<evidence type="ECO:0000256" key="4">
    <source>
        <dbReference type="ARBA" id="ARBA00012355"/>
    </source>
</evidence>
<reference evidence="11 12" key="1">
    <citation type="submission" date="2021-09" db="EMBL/GenBank/DDBJ databases">
        <title>Isoptericola luteus sp. nov., a novel bacterium isolated from Harbin, the capital city of Heilongjiang province.</title>
        <authorList>
            <person name="Li J."/>
        </authorList>
    </citation>
    <scope>NUCLEOTIDE SEQUENCE [LARGE SCALE GENOMIC DNA]</scope>
    <source>
        <strain evidence="11 12">NEAU-Y5</strain>
    </source>
</reference>
<evidence type="ECO:0000259" key="10">
    <source>
        <dbReference type="PROSITE" id="PS51186"/>
    </source>
</evidence>
<evidence type="ECO:0000256" key="9">
    <source>
        <dbReference type="RuleBase" id="RU365045"/>
    </source>
</evidence>
<protein>
    <recommendedName>
        <fullName evidence="5 9">L-2,4-diaminobutyric acid acetyltransferase</fullName>
        <shortName evidence="9">DABA acetyltransferase</shortName>
        <ecNumber evidence="4 9">2.3.1.178</ecNumber>
    </recommendedName>
</protein>
<evidence type="ECO:0000313" key="12">
    <source>
        <dbReference type="Proteomes" id="UP001319870"/>
    </source>
</evidence>
<evidence type="ECO:0000256" key="2">
    <source>
        <dbReference type="ARBA" id="ARBA00004978"/>
    </source>
</evidence>
<keyword evidence="12" id="KW-1185">Reference proteome</keyword>
<proteinExistence type="inferred from homology"/>
<dbReference type="NCBIfam" id="TIGR02406">
    <property type="entry name" value="ectoine_EctA"/>
    <property type="match status" value="1"/>
</dbReference>
<keyword evidence="6 9" id="KW-0808">Transferase</keyword>
<evidence type="ECO:0000313" key="11">
    <source>
        <dbReference type="EMBL" id="MCA5892819.1"/>
    </source>
</evidence>
<dbReference type="Pfam" id="PF00583">
    <property type="entry name" value="Acetyltransf_1"/>
    <property type="match status" value="1"/>
</dbReference>
<evidence type="ECO:0000256" key="5">
    <source>
        <dbReference type="ARBA" id="ARBA00017935"/>
    </source>
</evidence>
<comment type="catalytic activity">
    <reaction evidence="8 9">
        <text>L-2,4-diaminobutanoate + acetyl-CoA = (2S)-4-acetamido-2-aminobutanoate + CoA + H(+)</text>
        <dbReference type="Rhea" id="RHEA:16901"/>
        <dbReference type="ChEBI" id="CHEBI:15378"/>
        <dbReference type="ChEBI" id="CHEBI:57287"/>
        <dbReference type="ChEBI" id="CHEBI:57288"/>
        <dbReference type="ChEBI" id="CHEBI:58761"/>
        <dbReference type="ChEBI" id="CHEBI:58929"/>
        <dbReference type="EC" id="2.3.1.178"/>
    </reaction>
</comment>
<dbReference type="InterPro" id="IPR016181">
    <property type="entry name" value="Acyl_CoA_acyltransferase"/>
</dbReference>
<comment type="caution">
    <text evidence="11">The sequence shown here is derived from an EMBL/GenBank/DDBJ whole genome shotgun (WGS) entry which is preliminary data.</text>
</comment>
<dbReference type="Gene3D" id="3.40.630.30">
    <property type="match status" value="1"/>
</dbReference>
<evidence type="ECO:0000256" key="6">
    <source>
        <dbReference type="ARBA" id="ARBA00022679"/>
    </source>
</evidence>
<name>A0ABS7ZG40_9MICO</name>
<sequence>MDTTDTATTDHPTDSTTLELTVRPPTTADGGAMWRLARDSGTLDLNTSYAYLLLATHFADTCRVAFAGDDAVGFVAAYRLPQDPSALFVWQVAVDERLRGRRVAARLLDAAVDETDGITRLETTVTTDNAASRRLFSRWAQRRGAALTEREGFTAAHFPDGHDAEPLLVIEPLVPLAGADPGH</sequence>
<dbReference type="RefSeq" id="WP_225564584.1">
    <property type="nucleotide sequence ID" value="NZ_JAIXCQ010000003.1"/>
</dbReference>
<dbReference type="EC" id="2.3.1.178" evidence="4 9"/>
<evidence type="ECO:0000256" key="3">
    <source>
        <dbReference type="ARBA" id="ARBA00010712"/>
    </source>
</evidence>
<accession>A0ABS7ZG40</accession>
<dbReference type="EMBL" id="JAIXCQ010000003">
    <property type="protein sequence ID" value="MCA5892819.1"/>
    <property type="molecule type" value="Genomic_DNA"/>
</dbReference>
<comment type="function">
    <text evidence="1 9">Catalyzes the acetylation of L-2,4-diaminobutyrate (DABA) to gamma-N-acetyl-alpha,gamma-diaminobutyric acid (ADABA) with acetyl coenzyme A.</text>
</comment>
<comment type="similarity">
    <text evidence="3 9">Belongs to the acetyltransferase family. EctA subfamily.</text>
</comment>
<evidence type="ECO:0000256" key="1">
    <source>
        <dbReference type="ARBA" id="ARBA00003741"/>
    </source>
</evidence>
<dbReference type="Proteomes" id="UP001319870">
    <property type="component" value="Unassembled WGS sequence"/>
</dbReference>
<evidence type="ECO:0000256" key="7">
    <source>
        <dbReference type="ARBA" id="ARBA00023315"/>
    </source>
</evidence>
<organism evidence="11 12">
    <name type="scientific">Isoptericola luteus</name>
    <dbReference type="NCBI Taxonomy" id="2879484"/>
    <lineage>
        <taxon>Bacteria</taxon>
        <taxon>Bacillati</taxon>
        <taxon>Actinomycetota</taxon>
        <taxon>Actinomycetes</taxon>
        <taxon>Micrococcales</taxon>
        <taxon>Promicromonosporaceae</taxon>
        <taxon>Isoptericola</taxon>
    </lineage>
</organism>
<evidence type="ECO:0000256" key="8">
    <source>
        <dbReference type="ARBA" id="ARBA00048924"/>
    </source>
</evidence>
<dbReference type="CDD" id="cd04301">
    <property type="entry name" value="NAT_SF"/>
    <property type="match status" value="1"/>
</dbReference>
<comment type="pathway">
    <text evidence="2 9">Amine and polyamine biosynthesis; ectoine biosynthesis; L-ectoine from L-aspartate 4-semialdehyde: step 2/3.</text>
</comment>
<dbReference type="InterPro" id="IPR012772">
    <property type="entry name" value="Ectoine_EctA"/>
</dbReference>
<dbReference type="GO" id="GO:0033816">
    <property type="term" value="F:diaminobutyrate acetyltransferase activity"/>
    <property type="evidence" value="ECO:0007669"/>
    <property type="project" value="UniProtKB-EC"/>
</dbReference>
<keyword evidence="7 9" id="KW-0012">Acyltransferase</keyword>
<gene>
    <name evidence="9 11" type="primary">ectA</name>
    <name evidence="11" type="ORF">LEP48_05550</name>
</gene>
<dbReference type="SUPFAM" id="SSF55729">
    <property type="entry name" value="Acyl-CoA N-acyltransferases (Nat)"/>
    <property type="match status" value="1"/>
</dbReference>
<dbReference type="InterPro" id="IPR000182">
    <property type="entry name" value="GNAT_dom"/>
</dbReference>
<dbReference type="PROSITE" id="PS51186">
    <property type="entry name" value="GNAT"/>
    <property type="match status" value="1"/>
</dbReference>